<keyword evidence="7" id="KW-1185">Reference proteome</keyword>
<evidence type="ECO:0000256" key="3">
    <source>
        <dbReference type="ARBA" id="ARBA00022729"/>
    </source>
</evidence>
<feature type="domain" description="Solute-binding protein family 3/N-terminal" evidence="5">
    <location>
        <begin position="34"/>
        <end position="263"/>
    </location>
</feature>
<dbReference type="InterPro" id="IPR051455">
    <property type="entry name" value="Bact_solute-bind_prot3"/>
</dbReference>
<keyword evidence="3 4" id="KW-0732">Signal</keyword>
<reference evidence="6" key="1">
    <citation type="journal article" date="2014" name="Int. J. Syst. Evol. Microbiol.">
        <title>Complete genome of a new Firmicutes species belonging to the dominant human colonic microbiota ('Ruminococcus bicirculans') reveals two chromosomes and a selective capacity to utilize plant glucans.</title>
        <authorList>
            <consortium name="NISC Comparative Sequencing Program"/>
            <person name="Wegmann U."/>
            <person name="Louis P."/>
            <person name="Goesmann A."/>
            <person name="Henrissat B."/>
            <person name="Duncan S.H."/>
            <person name="Flint H.J."/>
        </authorList>
    </citation>
    <scope>NUCLEOTIDE SEQUENCE</scope>
    <source>
        <strain evidence="6">NBRC 107169</strain>
    </source>
</reference>
<sequence length="339" mass="36960">MRRSFQLLALLAYIVMSVSAAQAGTLETIKERGTLNCGVNTGLAGFAQQDSRGNWSGFDVDFCRAVSAAIFGDGDAVRFVALTAKQRFEALQSGEIDLLSRNTTWTFSRDTKLHLSFAGTSYYDGQGFLIPKRTKIETALDLNGARICVQVGTTTELNLSDYFQANKIRYIPVRFEDATSAEVLYATGECDVYTADASALAATRAKLDNPEDHTILPEIISKEPLGPVVNQGDENWVDLVRWTLNALIAAEELGITSQNVETLAATTTHRDIGRLLGTQDGLGSHLGVEVDWVVSVVKAVGNYEEIFDRNIGLDTPIGLTRGLNAQWQKGGLLYAPPFR</sequence>
<evidence type="ECO:0000259" key="5">
    <source>
        <dbReference type="SMART" id="SM00062"/>
    </source>
</evidence>
<keyword evidence="2" id="KW-0813">Transport</keyword>
<evidence type="ECO:0000313" key="7">
    <source>
        <dbReference type="Proteomes" id="UP001161405"/>
    </source>
</evidence>
<dbReference type="SUPFAM" id="SSF53850">
    <property type="entry name" value="Periplasmic binding protein-like II"/>
    <property type="match status" value="1"/>
</dbReference>
<evidence type="ECO:0000256" key="1">
    <source>
        <dbReference type="ARBA" id="ARBA00010333"/>
    </source>
</evidence>
<dbReference type="PANTHER" id="PTHR30085">
    <property type="entry name" value="AMINO ACID ABC TRANSPORTER PERMEASE"/>
    <property type="match status" value="1"/>
</dbReference>
<evidence type="ECO:0000256" key="4">
    <source>
        <dbReference type="SAM" id="SignalP"/>
    </source>
</evidence>
<dbReference type="InterPro" id="IPR001638">
    <property type="entry name" value="Solute-binding_3/MltF_N"/>
</dbReference>
<dbReference type="PANTHER" id="PTHR30085:SF7">
    <property type="entry name" value="AMINO-ACID ABC TRANSPORTER-BINDING PROTEIN YHDW-RELATED"/>
    <property type="match status" value="1"/>
</dbReference>
<gene>
    <name evidence="6" type="primary">bztA</name>
    <name evidence="6" type="ORF">GCM10007879_14840</name>
</gene>
<feature type="chain" id="PRO_5045475253" evidence="4">
    <location>
        <begin position="24"/>
        <end position="339"/>
    </location>
</feature>
<evidence type="ECO:0000256" key="2">
    <source>
        <dbReference type="ARBA" id="ARBA00022448"/>
    </source>
</evidence>
<feature type="signal peptide" evidence="4">
    <location>
        <begin position="1"/>
        <end position="23"/>
    </location>
</feature>
<comment type="similarity">
    <text evidence="1">Belongs to the bacterial solute-binding protein 3 family.</text>
</comment>
<proteinExistence type="inferred from homology"/>
<dbReference type="EMBL" id="BSNI01000002">
    <property type="protein sequence ID" value="GLQ17235.1"/>
    <property type="molecule type" value="Genomic_DNA"/>
</dbReference>
<organism evidence="6 7">
    <name type="scientific">Maritalea porphyrae</name>
    <dbReference type="NCBI Taxonomy" id="880732"/>
    <lineage>
        <taxon>Bacteria</taxon>
        <taxon>Pseudomonadati</taxon>
        <taxon>Pseudomonadota</taxon>
        <taxon>Alphaproteobacteria</taxon>
        <taxon>Hyphomicrobiales</taxon>
        <taxon>Devosiaceae</taxon>
        <taxon>Maritalea</taxon>
    </lineage>
</organism>
<dbReference type="SMART" id="SM00062">
    <property type="entry name" value="PBPb"/>
    <property type="match status" value="1"/>
</dbReference>
<dbReference type="Pfam" id="PF00497">
    <property type="entry name" value="SBP_bac_3"/>
    <property type="match status" value="1"/>
</dbReference>
<accession>A0ABQ5UPP1</accession>
<evidence type="ECO:0000313" key="6">
    <source>
        <dbReference type="EMBL" id="GLQ17235.1"/>
    </source>
</evidence>
<dbReference type="RefSeq" id="WP_284363218.1">
    <property type="nucleotide sequence ID" value="NZ_BSNI01000002.1"/>
</dbReference>
<dbReference type="CDD" id="cd13692">
    <property type="entry name" value="PBP2_BztA"/>
    <property type="match status" value="1"/>
</dbReference>
<dbReference type="Proteomes" id="UP001161405">
    <property type="component" value="Unassembled WGS sequence"/>
</dbReference>
<dbReference type="Gene3D" id="3.40.190.10">
    <property type="entry name" value="Periplasmic binding protein-like II"/>
    <property type="match status" value="2"/>
</dbReference>
<reference evidence="6" key="2">
    <citation type="submission" date="2023-01" db="EMBL/GenBank/DDBJ databases">
        <title>Draft genome sequence of Maritalea porphyrae strain NBRC 107169.</title>
        <authorList>
            <person name="Sun Q."/>
            <person name="Mori K."/>
        </authorList>
    </citation>
    <scope>NUCLEOTIDE SEQUENCE</scope>
    <source>
        <strain evidence="6">NBRC 107169</strain>
    </source>
</reference>
<protein>
    <submittedName>
        <fullName evidence="6">Amino acid ABC transporter substrate-binding protein</fullName>
    </submittedName>
</protein>
<comment type="caution">
    <text evidence="6">The sequence shown here is derived from an EMBL/GenBank/DDBJ whole genome shotgun (WGS) entry which is preliminary data.</text>
</comment>
<name>A0ABQ5UPP1_9HYPH</name>